<dbReference type="SUPFAM" id="SSF51726">
    <property type="entry name" value="UROD/MetE-like"/>
    <property type="match status" value="1"/>
</dbReference>
<name>A0A0E3Q912_9EURY</name>
<dbReference type="HOGENOM" id="CLU_040933_2_1_2"/>
<dbReference type="InterPro" id="IPR038071">
    <property type="entry name" value="UROD/MetE-like_sf"/>
</dbReference>
<dbReference type="FunFam" id="3.20.20.210:FF:000019">
    <property type="entry name" value="Methylcobalamin:coenzyme M methyltransferase, methylamine-specific"/>
    <property type="match status" value="1"/>
</dbReference>
<dbReference type="GO" id="GO:0043791">
    <property type="term" value="F:dimethylamine methyltransferase activity"/>
    <property type="evidence" value="ECO:0007669"/>
    <property type="project" value="InterPro"/>
</dbReference>
<dbReference type="CDD" id="cd03307">
    <property type="entry name" value="Mta_CmuA_like"/>
    <property type="match status" value="1"/>
</dbReference>
<keyword evidence="2 8" id="KW-0489">Methyltransferase</keyword>
<dbReference type="Pfam" id="PF01208">
    <property type="entry name" value="URO-D"/>
    <property type="match status" value="1"/>
</dbReference>
<dbReference type="GO" id="GO:0004853">
    <property type="term" value="F:uroporphyrinogen decarboxylase activity"/>
    <property type="evidence" value="ECO:0007669"/>
    <property type="project" value="InterPro"/>
</dbReference>
<keyword evidence="5" id="KW-0862">Zinc</keyword>
<dbReference type="GO" id="GO:0006779">
    <property type="term" value="P:porphyrin-containing compound biosynthetic process"/>
    <property type="evidence" value="ECO:0007669"/>
    <property type="project" value="InterPro"/>
</dbReference>
<dbReference type="PATRIC" id="fig|1434123.4.peg.4125"/>
<dbReference type="PANTHER" id="PTHR47099:SF1">
    <property type="entry name" value="METHYLCOBAMIDE:COM METHYLTRANSFERASE MTBA"/>
    <property type="match status" value="1"/>
</dbReference>
<organism evidence="8 9">
    <name type="scientific">Methanosarcina vacuolata Z-761</name>
    <dbReference type="NCBI Taxonomy" id="1434123"/>
    <lineage>
        <taxon>Archaea</taxon>
        <taxon>Methanobacteriati</taxon>
        <taxon>Methanobacteriota</taxon>
        <taxon>Stenosarchaea group</taxon>
        <taxon>Methanomicrobia</taxon>
        <taxon>Methanosarcinales</taxon>
        <taxon>Methanosarcinaceae</taxon>
        <taxon>Methanosarcina</taxon>
    </lineage>
</organism>
<dbReference type="Gene3D" id="3.20.20.210">
    <property type="match status" value="1"/>
</dbReference>
<keyword evidence="3 8" id="KW-0808">Transferase</keyword>
<evidence type="ECO:0000256" key="6">
    <source>
        <dbReference type="ARBA" id="ARBA00022994"/>
    </source>
</evidence>
<evidence type="ECO:0000313" key="9">
    <source>
        <dbReference type="Proteomes" id="UP000033096"/>
    </source>
</evidence>
<keyword evidence="9" id="KW-1185">Reference proteome</keyword>
<reference evidence="8 9" key="1">
    <citation type="submission" date="2014-07" db="EMBL/GenBank/DDBJ databases">
        <title>Methanogenic archaea and the global carbon cycle.</title>
        <authorList>
            <person name="Henriksen J.R."/>
            <person name="Luke J."/>
            <person name="Reinhart S."/>
            <person name="Benedict M.N."/>
            <person name="Youngblut N.D."/>
            <person name="Metcalf M.E."/>
            <person name="Whitaker R.J."/>
            <person name="Metcalf W.W."/>
        </authorList>
    </citation>
    <scope>NUCLEOTIDE SEQUENCE [LARGE SCALE GENOMIC DNA]</scope>
    <source>
        <strain evidence="8 9">Z-761</strain>
    </source>
</reference>
<dbReference type="GO" id="GO:2001129">
    <property type="term" value="P:methane biosynthetic process from dimethylamine"/>
    <property type="evidence" value="ECO:0007669"/>
    <property type="project" value="InterPro"/>
</dbReference>
<accession>A0A0E3Q912</accession>
<dbReference type="RefSeq" id="WP_048123177.1">
    <property type="nucleotide sequence ID" value="NZ_CP009520.1"/>
</dbReference>
<dbReference type="InterPro" id="IPR006360">
    <property type="entry name" value="Mtase_MtaA_CmuA"/>
</dbReference>
<keyword evidence="4" id="KW-0479">Metal-binding</keyword>
<feature type="domain" description="Uroporphyrinogen decarboxylase (URO-D)" evidence="7">
    <location>
        <begin position="5"/>
        <end position="336"/>
    </location>
</feature>
<comment type="cofactor">
    <cofactor evidence="1">
        <name>Zn(2+)</name>
        <dbReference type="ChEBI" id="CHEBI:29105"/>
    </cofactor>
</comment>
<dbReference type="NCBIfam" id="NF004889">
    <property type="entry name" value="PRK06252.1"/>
    <property type="match status" value="1"/>
</dbReference>
<dbReference type="STRING" id="1434123.MSVAZ_3363"/>
<evidence type="ECO:0000256" key="5">
    <source>
        <dbReference type="ARBA" id="ARBA00022833"/>
    </source>
</evidence>
<proteinExistence type="predicted"/>
<dbReference type="PANTHER" id="PTHR47099">
    <property type="entry name" value="METHYLCOBAMIDE:COM METHYLTRANSFERASE MTBA"/>
    <property type="match status" value="1"/>
</dbReference>
<evidence type="ECO:0000259" key="7">
    <source>
        <dbReference type="Pfam" id="PF01208"/>
    </source>
</evidence>
<evidence type="ECO:0000256" key="2">
    <source>
        <dbReference type="ARBA" id="ARBA00022603"/>
    </source>
</evidence>
<dbReference type="InterPro" id="IPR048096">
    <property type="entry name" value="Methylcob_mtaseMtbA"/>
</dbReference>
<gene>
    <name evidence="8" type="ORF">MSVAZ_3363</name>
</gene>
<sequence length="339" mass="36760">MAEYTPKERLYRALRKQQVDRMPAVCFTQTATVEQMEACGAYWPEAHADAEKMATLAEAAHTVVGFEAVRVPFDITAEAEFFGCGIKAGDLKQQPSVIKPSVKNLEDLEKLKNYNLKEGRIAVILEAVKILSEKYGKELPIIGSMIGPFSLAQHINGDAWFGNLFTGEEIVPALLDFCSDFNVAYAKAMVENGADTIAIIDPTASYELIGGEFYEKYALPYQKKIVDAMKELDVATVLHICGNTTNGLGIMDKTGVNGISVDQKVDIKTATGNVKNAIVVGNLDPVAVLWNGNPEEIEEASKKALDAGVGLLTVGCGTVSMTPTVNLQKMIECAKSHTY</sequence>
<dbReference type="InterPro" id="IPR000257">
    <property type="entry name" value="Uroporphyrinogen_deCOase"/>
</dbReference>
<dbReference type="EMBL" id="CP009520">
    <property type="protein sequence ID" value="AKB45632.1"/>
    <property type="molecule type" value="Genomic_DNA"/>
</dbReference>
<evidence type="ECO:0000313" key="8">
    <source>
        <dbReference type="EMBL" id="AKB45632.1"/>
    </source>
</evidence>
<dbReference type="InterPro" id="IPR052024">
    <property type="entry name" value="Methanogen_methyltrans"/>
</dbReference>
<dbReference type="GO" id="GO:0046872">
    <property type="term" value="F:metal ion binding"/>
    <property type="evidence" value="ECO:0007669"/>
    <property type="project" value="UniProtKB-KW"/>
</dbReference>
<dbReference type="GO" id="GO:0006730">
    <property type="term" value="P:one-carbon metabolic process"/>
    <property type="evidence" value="ECO:0007669"/>
    <property type="project" value="InterPro"/>
</dbReference>
<evidence type="ECO:0000256" key="1">
    <source>
        <dbReference type="ARBA" id="ARBA00001947"/>
    </source>
</evidence>
<dbReference type="KEGG" id="mvc:MSVAZ_3363"/>
<evidence type="ECO:0000256" key="3">
    <source>
        <dbReference type="ARBA" id="ARBA00022679"/>
    </source>
</evidence>
<evidence type="ECO:0000256" key="4">
    <source>
        <dbReference type="ARBA" id="ARBA00022723"/>
    </source>
</evidence>
<dbReference type="NCBIfam" id="NF041608">
    <property type="entry name" value="methylcob_mtaseMtbA"/>
    <property type="match status" value="1"/>
</dbReference>
<protein>
    <submittedName>
        <fullName evidence="8">Methylcobalamin:coenzyme M methyltransferase, methylamine-specific</fullName>
    </submittedName>
</protein>
<dbReference type="GO" id="GO:0032259">
    <property type="term" value="P:methylation"/>
    <property type="evidence" value="ECO:0007669"/>
    <property type="project" value="UniProtKB-KW"/>
</dbReference>
<dbReference type="AlphaFoldDB" id="A0A0E3Q912"/>
<dbReference type="NCBIfam" id="TIGR01463">
    <property type="entry name" value="mtaA_cmuA"/>
    <property type="match status" value="1"/>
</dbReference>
<keyword evidence="6" id="KW-0484">Methanogenesis</keyword>
<dbReference type="GeneID" id="24811903"/>
<dbReference type="Proteomes" id="UP000033096">
    <property type="component" value="Chromosome"/>
</dbReference>